<dbReference type="AlphaFoldDB" id="A0A2U1AX56"/>
<sequence>MNLRRLTFLCTAVLFLICGIGYGGTTVAAEKAECARLRNYTVCDETMQEGMESARLRQFDFYGSSILFSETEVTETNLLRRLGSSSEQVEIQVRSSAFFFLPEHSGTREVFEEKLPPDSYCQLPEGRAPPFSCC</sequence>
<keyword evidence="2" id="KW-1185">Reference proteome</keyword>
<reference evidence="1 2" key="1">
    <citation type="submission" date="2018-04" db="EMBL/GenBank/DDBJ databases">
        <title>Genomic Encyclopedia of Type Strains, Phase IV (KMG-IV): sequencing the most valuable type-strain genomes for metagenomic binning, comparative biology and taxonomic classification.</title>
        <authorList>
            <person name="Goeker M."/>
        </authorList>
    </citation>
    <scope>NUCLEOTIDE SEQUENCE [LARGE SCALE GENOMIC DNA]</scope>
    <source>
        <strain evidence="1 2">DSM 14823</strain>
    </source>
</reference>
<dbReference type="EMBL" id="QEKH01000015">
    <property type="protein sequence ID" value="PVY41009.1"/>
    <property type="molecule type" value="Genomic_DNA"/>
</dbReference>
<dbReference type="RefSeq" id="WP_116884215.1">
    <property type="nucleotide sequence ID" value="NZ_CALXNT010000032.1"/>
</dbReference>
<protein>
    <submittedName>
        <fullName evidence="1">Uncharacterized protein</fullName>
    </submittedName>
</protein>
<name>A0A2U1AX56_9BACT</name>
<proteinExistence type="predicted"/>
<evidence type="ECO:0000313" key="2">
    <source>
        <dbReference type="Proteomes" id="UP000245959"/>
    </source>
</evidence>
<dbReference type="GeneID" id="78295518"/>
<dbReference type="Proteomes" id="UP000245959">
    <property type="component" value="Unassembled WGS sequence"/>
</dbReference>
<comment type="caution">
    <text evidence="1">The sequence shown here is derived from an EMBL/GenBank/DDBJ whole genome shotgun (WGS) entry which is preliminary data.</text>
</comment>
<gene>
    <name evidence="1" type="ORF">C8D82_11560</name>
</gene>
<accession>A0A2U1AX56</accession>
<evidence type="ECO:0000313" key="1">
    <source>
        <dbReference type="EMBL" id="PVY41009.1"/>
    </source>
</evidence>
<organism evidence="1 2">
    <name type="scientific">Victivallis vadensis</name>
    <dbReference type="NCBI Taxonomy" id="172901"/>
    <lineage>
        <taxon>Bacteria</taxon>
        <taxon>Pseudomonadati</taxon>
        <taxon>Lentisphaerota</taxon>
        <taxon>Lentisphaeria</taxon>
        <taxon>Victivallales</taxon>
        <taxon>Victivallaceae</taxon>
        <taxon>Victivallis</taxon>
    </lineage>
</organism>